<dbReference type="SUPFAM" id="SSF89372">
    <property type="entry name" value="Fucose-specific lectin"/>
    <property type="match status" value="1"/>
</dbReference>
<comment type="caution">
    <text evidence="1">The sequence shown here is derived from an EMBL/GenBank/DDBJ whole genome shotgun (WGS) entry which is preliminary data.</text>
</comment>
<proteinExistence type="predicted"/>
<dbReference type="AlphaFoldDB" id="A0A2W4TAV6"/>
<evidence type="ECO:0000313" key="2">
    <source>
        <dbReference type="Proteomes" id="UP000249396"/>
    </source>
</evidence>
<accession>A0A2W4TAV6</accession>
<name>A0A2W4TAV6_9GAMM</name>
<dbReference type="EMBL" id="QJPH01000256">
    <property type="protein sequence ID" value="PZN81754.1"/>
    <property type="molecule type" value="Genomic_DNA"/>
</dbReference>
<sequence length="1106" mass="117802">MTDLTKPTEQDLESAKLRLQTAAESAHLPTPATTLPKLEQEATKLEQEAASLKPAAEALAPKLDAQDLRKDAEGRLTPAMQSQLDTTAKNLQAGAAKAGQAVDTLEAKLCLVTLDNQLDVDLLVFNTTMANPPTTGTPSTDAADYQAIYTLCCQVKALGKQVFQAPEALSRLVICRASDNFPLQLFIPPLLSDFSLTTITQADVDQCQQMFLFYQQVMGQPYSPEVLQFSELFLNATDAGQLETQVQTFFADNGMPGCNYGQWNIVSYWANNDLHAWDGTYYCYLAPTATGKLVLPQTSCATLTISNGAAFYQPTAPNQQGTGDFLFANSILQWPGASATQGLYLTAIPRSLSWEGQPSLIKLCFVGDLFGQSIIGQPYETPTLPWWVVAYDMAYESFKVVQLAMVMKMASDLLGGTIKLAGQLPGLINGWVQSINNKLSGLSCSADPAADVGEDVETINVDVDTDTDTDTVDITDTDTDTDTVDVTDTDEDVDTDVDVDVDDDVLAVIDTDVNVDIDTDIDTDTDTDTDTHTDTDTDTDIVTDTDIDTDIDLKPGGIKATLAKLGGWIMKEGFPMLAKNLAIMGAFVSVQEGLKAWGSAAAQDMQNLAPEQTAGLGLLVNYMLNPANSITTRWTTFADYVQQSQAPATDIGQLQVGAESQQVLLNSIVTTQDPTEDAAASAWTWPSSTEQALVEVLLQFQSPATNYQAYLVLAYYTYQGNPLPIKVGCNVALKAMAAVSQPTPNPNISYASINVMVSTGTGWKEPVWLGQSVANPGGLALVEYNSLLYMAFTGPNQLLNLWSSSDGLQFSNQIVLPYVSVGAPALVVIDTQYVNNQLFLAFKGLDGKLYLCYSADGSTFSTPISVPMFPRDPAAITGSSGPSLGVVVWPCYNAEKQLFNEQFLYMLVTGSDGTVRNSHISSTAIADEEKPNNSNPDWYWSLKGCGPQEISCLTQTAKAPPPPSSAISKNGILTSPLTSADGKALPPGIVQFNGYTYLAFCTNAASGEGFSVCICPTYMGTFGNPVFFGGEKVASSLSLAANGTATLNALYIDGGTLTLASSADGLNFTTATLGQGTQAALAAFNGTLIVAFTQAATADQTSGGGA</sequence>
<evidence type="ECO:0000313" key="1">
    <source>
        <dbReference type="EMBL" id="PZN81754.1"/>
    </source>
</evidence>
<protein>
    <submittedName>
        <fullName evidence="1">Uncharacterized protein</fullName>
    </submittedName>
</protein>
<reference evidence="1 2" key="1">
    <citation type="journal article" date="2018" name="Aquat. Microb. Ecol.">
        <title>Gammaproteobacterial methanotrophs dominate.</title>
        <authorList>
            <person name="Rissanen A.J."/>
            <person name="Saarenheimo J."/>
            <person name="Tiirola M."/>
            <person name="Peura S."/>
            <person name="Aalto S.L."/>
            <person name="Karvinen A."/>
            <person name="Nykanen H."/>
        </authorList>
    </citation>
    <scope>NUCLEOTIDE SEQUENCE [LARGE SCALE GENOMIC DNA]</scope>
    <source>
        <strain evidence="1">AMbin10</strain>
    </source>
</reference>
<gene>
    <name evidence="1" type="ORF">DM484_07695</name>
</gene>
<dbReference type="Proteomes" id="UP000249396">
    <property type="component" value="Unassembled WGS sequence"/>
</dbReference>
<organism evidence="1 2">
    <name type="scientific">Candidatus Methylumidiphilus alinenensis</name>
    <dbReference type="NCBI Taxonomy" id="2202197"/>
    <lineage>
        <taxon>Bacteria</taxon>
        <taxon>Pseudomonadati</taxon>
        <taxon>Pseudomonadota</taxon>
        <taxon>Gammaproteobacteria</taxon>
        <taxon>Methylococcales</taxon>
        <taxon>Candidatus Methylumidiphilus</taxon>
    </lineage>
</organism>